<evidence type="ECO:0000256" key="2">
    <source>
        <dbReference type="ARBA" id="ARBA00022729"/>
    </source>
</evidence>
<dbReference type="Pfam" id="PF00657">
    <property type="entry name" value="Lipase_GDSL"/>
    <property type="match status" value="1"/>
</dbReference>
<organism evidence="5 6">
    <name type="scientific">Oryza rufipogon</name>
    <name type="common">Brownbeard rice</name>
    <name type="synonym">Asian wild rice</name>
    <dbReference type="NCBI Taxonomy" id="4529"/>
    <lineage>
        <taxon>Eukaryota</taxon>
        <taxon>Viridiplantae</taxon>
        <taxon>Streptophyta</taxon>
        <taxon>Embryophyta</taxon>
        <taxon>Tracheophyta</taxon>
        <taxon>Spermatophyta</taxon>
        <taxon>Magnoliopsida</taxon>
        <taxon>Liliopsida</taxon>
        <taxon>Poales</taxon>
        <taxon>Poaceae</taxon>
        <taxon>BOP clade</taxon>
        <taxon>Oryzoideae</taxon>
        <taxon>Oryzeae</taxon>
        <taxon>Oryzinae</taxon>
        <taxon>Oryza</taxon>
    </lineage>
</organism>
<dbReference type="EnsemblPlants" id="ORUFI10G09180.2">
    <property type="protein sequence ID" value="ORUFI10G09180.2"/>
    <property type="gene ID" value="ORUFI10G09180"/>
</dbReference>
<dbReference type="SUPFAM" id="SSF52266">
    <property type="entry name" value="SGNH hydrolase"/>
    <property type="match status" value="1"/>
</dbReference>
<dbReference type="InterPro" id="IPR001087">
    <property type="entry name" value="GDSL"/>
</dbReference>
<protein>
    <recommendedName>
        <fullName evidence="7">Esterase</fullName>
    </recommendedName>
</protein>
<reference evidence="5" key="2">
    <citation type="submission" date="2015-06" db="UniProtKB">
        <authorList>
            <consortium name="EnsemblPlants"/>
        </authorList>
    </citation>
    <scope>IDENTIFICATION</scope>
</reference>
<reference evidence="6" key="1">
    <citation type="submission" date="2013-06" db="EMBL/GenBank/DDBJ databases">
        <authorList>
            <person name="Zhao Q."/>
        </authorList>
    </citation>
    <scope>NUCLEOTIDE SEQUENCE</scope>
    <source>
        <strain evidence="6">cv. W1943</strain>
    </source>
</reference>
<dbReference type="PANTHER" id="PTHR22835">
    <property type="entry name" value="ZINC FINGER FYVE DOMAIN CONTAINING PROTEIN"/>
    <property type="match status" value="1"/>
</dbReference>
<keyword evidence="2" id="KW-0732">Signal</keyword>
<name>A0A0E0QYM6_ORYRU</name>
<evidence type="ECO:0000313" key="5">
    <source>
        <dbReference type="EnsemblPlants" id="ORUFI10G09180.2"/>
    </source>
</evidence>
<evidence type="ECO:0000256" key="1">
    <source>
        <dbReference type="ARBA" id="ARBA00008668"/>
    </source>
</evidence>
<evidence type="ECO:0000256" key="3">
    <source>
        <dbReference type="ARBA" id="ARBA00022801"/>
    </source>
</evidence>
<evidence type="ECO:0008006" key="7">
    <source>
        <dbReference type="Google" id="ProtNLM"/>
    </source>
</evidence>
<dbReference type="HOGENOM" id="CLU_015101_2_1_1"/>
<sequence length="402" mass="42907">MAGIASTWRPTARKHTSMAPGAILRVTALLRFILLVAGAATATATAARFSRLFSFGDSLTDTGNLVLLPAGRDVPERRLPYGQTFFHRATGRASDGRIAIDFIAEALELPRLKPYLAGEGADGFRHGANFAVGGATARDAGFFQRRGLRSVPVSLATEMGWFKELLPLLASSCPQEQRKITASSLFFVGEMGGNDYLNAIFQNRTLDEAKTFVPGIIDAIRSSLAELIGVGAKTVLVQGMLPIGCEPRVLELFKLKHGRSTAGDDSDYDAATGCLKSFNELAEQHNRALTAALDELRRAHPGTAIVYADLYRAVTDIAVSPRRYGFGGEPLFACCGGGGGPYNVRLAARCGDEGTAACGEPSEYVSWDGIHYTEAANRVIARGIVEGRYTVPPISLSVSSSD</sequence>
<comment type="similarity">
    <text evidence="1">Belongs to the 'GDSL' lipolytic enzyme family.</text>
</comment>
<dbReference type="Gramene" id="ORUFI10G09180.2">
    <property type="protein sequence ID" value="ORUFI10G09180.2"/>
    <property type="gene ID" value="ORUFI10G09180"/>
</dbReference>
<keyword evidence="3" id="KW-0378">Hydrolase</keyword>
<keyword evidence="4" id="KW-0325">Glycoprotein</keyword>
<evidence type="ECO:0000256" key="4">
    <source>
        <dbReference type="ARBA" id="ARBA00023180"/>
    </source>
</evidence>
<dbReference type="InterPro" id="IPR036514">
    <property type="entry name" value="SGNH_hydro_sf"/>
</dbReference>
<evidence type="ECO:0000313" key="6">
    <source>
        <dbReference type="Proteomes" id="UP000008022"/>
    </source>
</evidence>
<proteinExistence type="inferred from homology"/>
<dbReference type="CDD" id="cd01837">
    <property type="entry name" value="SGNH_plant_lipase_like"/>
    <property type="match status" value="1"/>
</dbReference>
<accession>A0A0E0QYM6</accession>
<dbReference type="OMA" id="ATEMGWF"/>
<dbReference type="Proteomes" id="UP000008022">
    <property type="component" value="Unassembled WGS sequence"/>
</dbReference>
<dbReference type="Gene3D" id="3.40.50.1110">
    <property type="entry name" value="SGNH hydrolase"/>
    <property type="match status" value="1"/>
</dbReference>
<dbReference type="GO" id="GO:0016788">
    <property type="term" value="F:hydrolase activity, acting on ester bonds"/>
    <property type="evidence" value="ECO:0007669"/>
    <property type="project" value="InterPro"/>
</dbReference>
<dbReference type="InterPro" id="IPR035669">
    <property type="entry name" value="SGNH_plant_lipase-like"/>
</dbReference>
<keyword evidence="6" id="KW-1185">Reference proteome</keyword>
<dbReference type="PANTHER" id="PTHR22835:SF663">
    <property type="entry name" value="LIPASE-LIKE"/>
    <property type="match status" value="1"/>
</dbReference>
<dbReference type="AlphaFoldDB" id="A0A0E0QYM6"/>